<reference evidence="2 3" key="1">
    <citation type="submission" date="2024-01" db="EMBL/GenBank/DDBJ databases">
        <title>The genome of the rayed Mediterranean limpet Patella caerulea (Linnaeus, 1758).</title>
        <authorList>
            <person name="Anh-Thu Weber A."/>
            <person name="Halstead-Nussloch G."/>
        </authorList>
    </citation>
    <scope>NUCLEOTIDE SEQUENCE [LARGE SCALE GENOMIC DNA]</scope>
    <source>
        <strain evidence="2">AATW-2023a</strain>
        <tissue evidence="2">Whole specimen</tissue>
    </source>
</reference>
<evidence type="ECO:0000256" key="1">
    <source>
        <dbReference type="SAM" id="SignalP"/>
    </source>
</evidence>
<evidence type="ECO:0000313" key="3">
    <source>
        <dbReference type="Proteomes" id="UP001347796"/>
    </source>
</evidence>
<organism evidence="2 3">
    <name type="scientific">Patella caerulea</name>
    <name type="common">Rayed Mediterranean limpet</name>
    <dbReference type="NCBI Taxonomy" id="87958"/>
    <lineage>
        <taxon>Eukaryota</taxon>
        <taxon>Metazoa</taxon>
        <taxon>Spiralia</taxon>
        <taxon>Lophotrochozoa</taxon>
        <taxon>Mollusca</taxon>
        <taxon>Gastropoda</taxon>
        <taxon>Patellogastropoda</taxon>
        <taxon>Patelloidea</taxon>
        <taxon>Patellidae</taxon>
        <taxon>Patella</taxon>
    </lineage>
</organism>
<protein>
    <submittedName>
        <fullName evidence="2">Uncharacterized protein</fullName>
    </submittedName>
</protein>
<name>A0AAN8PAK0_PATCE</name>
<keyword evidence="1" id="KW-0732">Signal</keyword>
<dbReference type="EMBL" id="JAZGQO010000014">
    <property type="protein sequence ID" value="KAK6171358.1"/>
    <property type="molecule type" value="Genomic_DNA"/>
</dbReference>
<dbReference type="Proteomes" id="UP001347796">
    <property type="component" value="Unassembled WGS sequence"/>
</dbReference>
<sequence>MKCLIWMTIFSTYMLGTAVDSVIIGPGAWYPSGNIRPAGKPKWKPTSSSCCKLGEKTAKKRLSCNIGVHAVTRRLAKSKVKMMFSKRKKRYPKALSAKIAKCSYNYPKYFEKCCNYRAEYYKHLEMCRKRRPKAVRKQCRRNVRRRYS</sequence>
<feature type="signal peptide" evidence="1">
    <location>
        <begin position="1"/>
        <end position="18"/>
    </location>
</feature>
<feature type="chain" id="PRO_5042864812" evidence="1">
    <location>
        <begin position="19"/>
        <end position="148"/>
    </location>
</feature>
<accession>A0AAN8PAK0</accession>
<comment type="caution">
    <text evidence="2">The sequence shown here is derived from an EMBL/GenBank/DDBJ whole genome shotgun (WGS) entry which is preliminary data.</text>
</comment>
<keyword evidence="3" id="KW-1185">Reference proteome</keyword>
<evidence type="ECO:0000313" key="2">
    <source>
        <dbReference type="EMBL" id="KAK6171358.1"/>
    </source>
</evidence>
<gene>
    <name evidence="2" type="ORF">SNE40_019564</name>
</gene>
<dbReference type="AlphaFoldDB" id="A0AAN8PAK0"/>
<proteinExistence type="predicted"/>